<feature type="binding site" evidence="10">
    <location>
        <position position="187"/>
    </location>
    <ligand>
        <name>Mg(2+)</name>
        <dbReference type="ChEBI" id="CHEBI:18420"/>
        <label>2</label>
    </ligand>
</feature>
<dbReference type="EC" id="3.1.26.4" evidence="4 10"/>
<feature type="compositionally biased region" description="Polar residues" evidence="12">
    <location>
        <begin position="118"/>
        <end position="128"/>
    </location>
</feature>
<keyword evidence="7 10" id="KW-0255">Endonuclease</keyword>
<dbReference type="PANTHER" id="PTHR10642">
    <property type="entry name" value="RIBONUCLEASE H1"/>
    <property type="match status" value="1"/>
</dbReference>
<feature type="binding site" evidence="10">
    <location>
        <position position="226"/>
    </location>
    <ligand>
        <name>Mg(2+)</name>
        <dbReference type="ChEBI" id="CHEBI:18420"/>
        <label>1</label>
    </ligand>
</feature>
<comment type="function">
    <text evidence="10">Endonuclease that specifically degrades the RNA of RNA-DNA hybrids.</text>
</comment>
<dbReference type="NCBIfam" id="TIGR00525">
    <property type="entry name" value="folB"/>
    <property type="match status" value="1"/>
</dbReference>
<feature type="region of interest" description="Disordered" evidence="12">
    <location>
        <begin position="116"/>
        <end position="137"/>
    </location>
</feature>
<feature type="binding site" evidence="10">
    <location>
        <position position="314"/>
    </location>
    <ligand>
        <name>Mg(2+)</name>
        <dbReference type="ChEBI" id="CHEBI:18420"/>
        <label>2</label>
    </ligand>
</feature>
<dbReference type="GO" id="GO:0005737">
    <property type="term" value="C:cytoplasm"/>
    <property type="evidence" value="ECO:0007669"/>
    <property type="project" value="UniProtKB-SubCell"/>
</dbReference>
<proteinExistence type="inferred from homology"/>
<protein>
    <recommendedName>
        <fullName evidence="4 10">Ribonuclease H</fullName>
        <shortName evidence="10">RNase H</shortName>
        <ecNumber evidence="4 10">3.1.26.4</ecNumber>
    </recommendedName>
</protein>
<keyword evidence="10" id="KW-0963">Cytoplasm</keyword>
<comment type="caution">
    <text evidence="14">The sequence shown here is derived from an EMBL/GenBank/DDBJ whole genome shotgun (WGS) entry which is preliminary data.</text>
</comment>
<evidence type="ECO:0000313" key="15">
    <source>
        <dbReference type="Proteomes" id="UP000631421"/>
    </source>
</evidence>
<comment type="subcellular location">
    <subcellularLocation>
        <location evidence="10">Cytoplasm</location>
    </subcellularLocation>
</comment>
<dbReference type="GO" id="GO:0046654">
    <property type="term" value="P:tetrahydrofolate biosynthetic process"/>
    <property type="evidence" value="ECO:0007669"/>
    <property type="project" value="UniProtKB-UniRule"/>
</dbReference>
<dbReference type="NCBIfam" id="TIGR00526">
    <property type="entry name" value="folB_dom"/>
    <property type="match status" value="1"/>
</dbReference>
<dbReference type="PROSITE" id="PS50879">
    <property type="entry name" value="RNASE_H_1"/>
    <property type="match status" value="1"/>
</dbReference>
<gene>
    <name evidence="10 14" type="primary">rnhA</name>
    <name evidence="14" type="ORF">H6F44_00025</name>
</gene>
<keyword evidence="15" id="KW-1185">Reference proteome</keyword>
<keyword evidence="11" id="KW-0456">Lyase</keyword>
<evidence type="ECO:0000256" key="5">
    <source>
        <dbReference type="ARBA" id="ARBA00022722"/>
    </source>
</evidence>
<keyword evidence="9 10" id="KW-0460">Magnesium</keyword>
<evidence type="ECO:0000256" key="3">
    <source>
        <dbReference type="ARBA" id="ARBA00011245"/>
    </source>
</evidence>
<comment type="cofactor">
    <cofactor evidence="10">
        <name>Mg(2+)</name>
        <dbReference type="ChEBI" id="CHEBI:18420"/>
    </cofactor>
    <text evidence="10">Binds 1 Mg(2+) ion per subunit. May bind a second metal ion at a regulatory site, or after substrate binding.</text>
</comment>
<dbReference type="PANTHER" id="PTHR10642:SF26">
    <property type="entry name" value="RIBONUCLEASE H1"/>
    <property type="match status" value="1"/>
</dbReference>
<dbReference type="InterPro" id="IPR050092">
    <property type="entry name" value="RNase_H"/>
</dbReference>
<dbReference type="NCBIfam" id="NF001236">
    <property type="entry name" value="PRK00203.1"/>
    <property type="match status" value="1"/>
</dbReference>
<evidence type="ECO:0000256" key="6">
    <source>
        <dbReference type="ARBA" id="ARBA00022723"/>
    </source>
</evidence>
<evidence type="ECO:0000256" key="7">
    <source>
        <dbReference type="ARBA" id="ARBA00022759"/>
    </source>
</evidence>
<reference evidence="14" key="2">
    <citation type="submission" date="2020-08" db="EMBL/GenBank/DDBJ databases">
        <authorList>
            <person name="Chen M."/>
            <person name="Teng W."/>
            <person name="Zhao L."/>
            <person name="Hu C."/>
            <person name="Zhou Y."/>
            <person name="Han B."/>
            <person name="Song L."/>
            <person name="Shu W."/>
        </authorList>
    </citation>
    <scope>NUCLEOTIDE SEQUENCE</scope>
    <source>
        <strain evidence="14">FACHB-1277</strain>
    </source>
</reference>
<evidence type="ECO:0000256" key="11">
    <source>
        <dbReference type="RuleBase" id="RU362079"/>
    </source>
</evidence>
<feature type="binding site" evidence="10">
    <location>
        <position position="251"/>
    </location>
    <ligand>
        <name>Mg(2+)</name>
        <dbReference type="ChEBI" id="CHEBI:18420"/>
        <label>1</label>
    </ligand>
</feature>
<dbReference type="Pfam" id="PF02152">
    <property type="entry name" value="FolB"/>
    <property type="match status" value="1"/>
</dbReference>
<evidence type="ECO:0000256" key="4">
    <source>
        <dbReference type="ARBA" id="ARBA00012180"/>
    </source>
</evidence>
<dbReference type="GO" id="GO:0000287">
    <property type="term" value="F:magnesium ion binding"/>
    <property type="evidence" value="ECO:0007669"/>
    <property type="project" value="UniProtKB-UniRule"/>
</dbReference>
<dbReference type="InterPro" id="IPR012337">
    <property type="entry name" value="RNaseH-like_sf"/>
</dbReference>
<comment type="function">
    <text evidence="11">Catalyzes the conversion of 7,8-dihydroneopterin to 6-hydroxymethyl-7,8-dihydropterin.</text>
</comment>
<evidence type="ECO:0000256" key="2">
    <source>
        <dbReference type="ARBA" id="ARBA00005300"/>
    </source>
</evidence>
<comment type="similarity">
    <text evidence="2 10">Belongs to the RNase H family.</text>
</comment>
<keyword evidence="5 10" id="KW-0540">Nuclease</keyword>
<evidence type="ECO:0000259" key="13">
    <source>
        <dbReference type="PROSITE" id="PS50879"/>
    </source>
</evidence>
<dbReference type="GO" id="GO:0043137">
    <property type="term" value="P:DNA replication, removal of RNA primer"/>
    <property type="evidence" value="ECO:0007669"/>
    <property type="project" value="TreeGrafter"/>
</dbReference>
<dbReference type="GO" id="GO:0003676">
    <property type="term" value="F:nucleic acid binding"/>
    <property type="evidence" value="ECO:0007669"/>
    <property type="project" value="InterPro"/>
</dbReference>
<dbReference type="Pfam" id="PF00075">
    <property type="entry name" value="RNase_H"/>
    <property type="match status" value="1"/>
</dbReference>
<keyword evidence="8 10" id="KW-0378">Hydrolase</keyword>
<dbReference type="Gene3D" id="3.30.1130.10">
    <property type="match status" value="1"/>
</dbReference>
<evidence type="ECO:0000256" key="1">
    <source>
        <dbReference type="ARBA" id="ARBA00000077"/>
    </source>
</evidence>
<dbReference type="Gene3D" id="3.30.420.10">
    <property type="entry name" value="Ribonuclease H-like superfamily/Ribonuclease H"/>
    <property type="match status" value="1"/>
</dbReference>
<dbReference type="GO" id="GO:0004150">
    <property type="term" value="F:dihydroneopterin aldolase activity"/>
    <property type="evidence" value="ECO:0007669"/>
    <property type="project" value="UniProtKB-UniRule"/>
</dbReference>
<evidence type="ECO:0000256" key="9">
    <source>
        <dbReference type="ARBA" id="ARBA00022842"/>
    </source>
</evidence>
<feature type="binding site" evidence="10">
    <location>
        <position position="187"/>
    </location>
    <ligand>
        <name>Mg(2+)</name>
        <dbReference type="ChEBI" id="CHEBI:18420"/>
        <label>1</label>
    </ligand>
</feature>
<comment type="pathway">
    <text evidence="11">Cofactor biosynthesis; tetrahydrofolate biosynthesis; 2-amino-4-hydroxy-6-hydroxymethyl-7,8-dihydropteridine diphosphate from 7,8-dihydroneopterin triphosphate: step 3/4.</text>
</comment>
<organism evidence="14 15">
    <name type="scientific">Pseudanabaena cinerea FACHB-1277</name>
    <dbReference type="NCBI Taxonomy" id="2949581"/>
    <lineage>
        <taxon>Bacteria</taxon>
        <taxon>Bacillati</taxon>
        <taxon>Cyanobacteriota</taxon>
        <taxon>Cyanophyceae</taxon>
        <taxon>Pseudanabaenales</taxon>
        <taxon>Pseudanabaenaceae</taxon>
        <taxon>Pseudanabaena</taxon>
        <taxon>Pseudanabaena cinerea</taxon>
    </lineage>
</organism>
<dbReference type="InterPro" id="IPR006157">
    <property type="entry name" value="FolB_dom"/>
</dbReference>
<comment type="catalytic activity">
    <reaction evidence="11">
        <text>7,8-dihydroneopterin = 6-hydroxymethyl-7,8-dihydropterin + glycolaldehyde</text>
        <dbReference type="Rhea" id="RHEA:10540"/>
        <dbReference type="ChEBI" id="CHEBI:17001"/>
        <dbReference type="ChEBI" id="CHEBI:17071"/>
        <dbReference type="ChEBI" id="CHEBI:44841"/>
        <dbReference type="EC" id="4.1.2.25"/>
    </reaction>
</comment>
<dbReference type="SUPFAM" id="SSF53098">
    <property type="entry name" value="Ribonuclease H-like"/>
    <property type="match status" value="1"/>
</dbReference>
<dbReference type="SMART" id="SM00905">
    <property type="entry name" value="FolB"/>
    <property type="match status" value="1"/>
</dbReference>
<evidence type="ECO:0000256" key="10">
    <source>
        <dbReference type="HAMAP-Rule" id="MF_00042"/>
    </source>
</evidence>
<dbReference type="HAMAP" id="MF_00042">
    <property type="entry name" value="RNase_H"/>
    <property type="match status" value="1"/>
</dbReference>
<keyword evidence="6 10" id="KW-0479">Metal-binding</keyword>
<comment type="similarity">
    <text evidence="11">Belongs to the DHNA family.</text>
</comment>
<dbReference type="InterPro" id="IPR043133">
    <property type="entry name" value="GTP-CH-I_C/QueF"/>
</dbReference>
<dbReference type="Proteomes" id="UP000631421">
    <property type="component" value="Unassembled WGS sequence"/>
</dbReference>
<name>A0A926UNG8_9CYAN</name>
<keyword evidence="11" id="KW-0289">Folate biosynthesis</keyword>
<dbReference type="EMBL" id="JACJPY010000001">
    <property type="protein sequence ID" value="MBD2148526.1"/>
    <property type="molecule type" value="Genomic_DNA"/>
</dbReference>
<dbReference type="InterPro" id="IPR002156">
    <property type="entry name" value="RNaseH_domain"/>
</dbReference>
<accession>A0A926UNG8</accession>
<dbReference type="CDD" id="cd00534">
    <property type="entry name" value="DHNA_DHNTPE"/>
    <property type="match status" value="1"/>
</dbReference>
<comment type="catalytic activity">
    <reaction evidence="1 10">
        <text>Endonucleolytic cleavage to 5'-phosphomonoester.</text>
        <dbReference type="EC" id="3.1.26.4"/>
    </reaction>
</comment>
<evidence type="ECO:0000256" key="12">
    <source>
        <dbReference type="SAM" id="MobiDB-lite"/>
    </source>
</evidence>
<dbReference type="GO" id="GO:0004523">
    <property type="term" value="F:RNA-DNA hybrid ribonuclease activity"/>
    <property type="evidence" value="ECO:0007669"/>
    <property type="project" value="UniProtKB-UniRule"/>
</dbReference>
<dbReference type="InterPro" id="IPR036397">
    <property type="entry name" value="RNaseH_sf"/>
</dbReference>
<dbReference type="RefSeq" id="WP_190348872.1">
    <property type="nucleotide sequence ID" value="NZ_JACJPY010000001.1"/>
</dbReference>
<comment type="subunit">
    <text evidence="3 10">Monomer.</text>
</comment>
<dbReference type="AlphaFoldDB" id="A0A926UNG8"/>
<evidence type="ECO:0000256" key="8">
    <source>
        <dbReference type="ARBA" id="ARBA00022801"/>
    </source>
</evidence>
<dbReference type="InterPro" id="IPR006156">
    <property type="entry name" value="Dihydroneopterin_aldolase"/>
</dbReference>
<evidence type="ECO:0000313" key="14">
    <source>
        <dbReference type="EMBL" id="MBD2148526.1"/>
    </source>
</evidence>
<dbReference type="SUPFAM" id="SSF55620">
    <property type="entry name" value="Tetrahydrobiopterin biosynthesis enzymes-like"/>
    <property type="match status" value="1"/>
</dbReference>
<sequence length="325" mass="36230">MNKIYLKGVRAYGYVGYLPEENVLGQWFEVDATLWVDFEKSTYSDAIEDTVNYVSCIQKIEKLIQTQKYKLIERLAGAIADSLLEDPQIAQVELRVIKRPPIPNFQGSVAVEIRRSRPSQFSDQPNDQSSNKSSYKSSEKDIAGAALNITTEPKQAAIAEVPKPTPTLSAKVADRALTSTIVSIHTDGACSKNPGPGGWGVVVHFADGSIKEIGGGMRDTTNNQMELQGAIAALEFLAVQPQSQPVDLYTDSKYVLDGITKWIKGWKKNGWQTKDRKPVKNQEYWQKLDQLNASNVRWHWVEGHSGDPDNERCDAIARSYVAREN</sequence>
<dbReference type="CDD" id="cd09278">
    <property type="entry name" value="RNase_HI_prokaryote_like"/>
    <property type="match status" value="1"/>
</dbReference>
<reference evidence="14" key="1">
    <citation type="journal article" date="2015" name="ISME J.">
        <title>Draft Genome Sequence of Streptomyces incarnatus NRRL8089, which Produces the Nucleoside Antibiotic Sinefungin.</title>
        <authorList>
            <person name="Oshima K."/>
            <person name="Hattori M."/>
            <person name="Shimizu H."/>
            <person name="Fukuda K."/>
            <person name="Nemoto M."/>
            <person name="Inagaki K."/>
            <person name="Tamura T."/>
        </authorList>
    </citation>
    <scope>NUCLEOTIDE SEQUENCE</scope>
    <source>
        <strain evidence="14">FACHB-1277</strain>
    </source>
</reference>
<feature type="domain" description="RNase H type-1" evidence="13">
    <location>
        <begin position="178"/>
        <end position="322"/>
    </location>
</feature>
<dbReference type="GO" id="GO:0046656">
    <property type="term" value="P:folic acid biosynthetic process"/>
    <property type="evidence" value="ECO:0007669"/>
    <property type="project" value="UniProtKB-UniRule"/>
</dbReference>
<dbReference type="InterPro" id="IPR022892">
    <property type="entry name" value="RNaseHI"/>
</dbReference>